<feature type="transmembrane region" description="Helical" evidence="1">
    <location>
        <begin position="187"/>
        <end position="204"/>
    </location>
</feature>
<dbReference type="RefSeq" id="WP_218596209.1">
    <property type="nucleotide sequence ID" value="NZ_JADQDE010000040.1"/>
</dbReference>
<feature type="transmembrane region" description="Helical" evidence="1">
    <location>
        <begin position="163"/>
        <end position="181"/>
    </location>
</feature>
<feature type="transmembrane region" description="Helical" evidence="1">
    <location>
        <begin position="48"/>
        <end position="66"/>
    </location>
</feature>
<feature type="transmembrane region" description="Helical" evidence="1">
    <location>
        <begin position="7"/>
        <end position="28"/>
    </location>
</feature>
<evidence type="ECO:0000313" key="3">
    <source>
        <dbReference type="Proteomes" id="UP000694300"/>
    </source>
</evidence>
<keyword evidence="1" id="KW-1133">Transmembrane helix</keyword>
<evidence type="ECO:0000313" key="2">
    <source>
        <dbReference type="EMBL" id="MBW0131322.1"/>
    </source>
</evidence>
<keyword evidence="1" id="KW-0812">Transmembrane</keyword>
<name>A0ABS6UGF4_9PSEU</name>
<dbReference type="Proteomes" id="UP000694300">
    <property type="component" value="Unassembled WGS sequence"/>
</dbReference>
<feature type="transmembrane region" description="Helical" evidence="1">
    <location>
        <begin position="140"/>
        <end position="156"/>
    </location>
</feature>
<sequence length="224" mass="23180">MTVTTSSLTRAAGVAAMAAGAIFIGVQINHPHLDVASITTTEVVFRGFLKVAMAALALTGITGMYLSEIRRNGVLGLVGYLVLALGYLLILCTSFAAAFVLPGVAGTDPGFVGDVIAVSRGGAATGDVGALALVWKVQDLSYLAGGLVLGVALYRARVLARWATALLAFGGVVSIVLSLLPDAFYRLLAFPNGIAMIGLGYSLWRLRRSVGDTTPVARPQQTSL</sequence>
<keyword evidence="3" id="KW-1185">Reference proteome</keyword>
<reference evidence="2 3" key="1">
    <citation type="submission" date="2020-11" db="EMBL/GenBank/DDBJ databases">
        <title>Pseudonocardia abyssalis sp. nov. and Pseudonocardia oceani sp. nov., description and phylogenomic analysis of two novel actinomycetes isolated from the deep Southern Ocean.</title>
        <authorList>
            <person name="Parra J."/>
        </authorList>
    </citation>
    <scope>NUCLEOTIDE SEQUENCE [LARGE SCALE GENOMIC DNA]</scope>
    <source>
        <strain evidence="3">KRD185</strain>
    </source>
</reference>
<accession>A0ABS6UGF4</accession>
<feature type="transmembrane region" description="Helical" evidence="1">
    <location>
        <begin position="78"/>
        <end position="101"/>
    </location>
</feature>
<comment type="caution">
    <text evidence="2">The sequence shown here is derived from an EMBL/GenBank/DDBJ whole genome shotgun (WGS) entry which is preliminary data.</text>
</comment>
<evidence type="ECO:0008006" key="4">
    <source>
        <dbReference type="Google" id="ProtNLM"/>
    </source>
</evidence>
<proteinExistence type="predicted"/>
<protein>
    <recommendedName>
        <fullName evidence="4">DUF4386 family protein</fullName>
    </recommendedName>
</protein>
<gene>
    <name evidence="2" type="ORF">I4I82_27105</name>
</gene>
<keyword evidence="1" id="KW-0472">Membrane</keyword>
<organism evidence="2 3">
    <name type="scientific">Pseudonocardia oceani</name>
    <dbReference type="NCBI Taxonomy" id="2792013"/>
    <lineage>
        <taxon>Bacteria</taxon>
        <taxon>Bacillati</taxon>
        <taxon>Actinomycetota</taxon>
        <taxon>Actinomycetes</taxon>
        <taxon>Pseudonocardiales</taxon>
        <taxon>Pseudonocardiaceae</taxon>
        <taxon>Pseudonocardia</taxon>
    </lineage>
</organism>
<dbReference type="EMBL" id="JADQDF010000001">
    <property type="protein sequence ID" value="MBW0131322.1"/>
    <property type="molecule type" value="Genomic_DNA"/>
</dbReference>
<evidence type="ECO:0000256" key="1">
    <source>
        <dbReference type="SAM" id="Phobius"/>
    </source>
</evidence>